<evidence type="ECO:0000313" key="2">
    <source>
        <dbReference type="EMBL" id="BAV33708.1"/>
    </source>
</evidence>
<dbReference type="EMBL" id="AP014879">
    <property type="protein sequence ID" value="BAV33708.1"/>
    <property type="molecule type" value="Genomic_DNA"/>
</dbReference>
<name>A0A1B4XFX2_9GAMM</name>
<proteinExistence type="predicted"/>
<keyword evidence="3" id="KW-1185">Reference proteome</keyword>
<keyword evidence="2" id="KW-0449">Lipoprotein</keyword>
<sequence>MNTSALHTRLGVIVSLGAILTLASCGGGGGSDGAGTGTLSLQITDGPVDSAEHVYIQFSGLELQAADGQRTTLYYCQDPADATKTILSETACATSPAPKRFDLLELNSGNADLLLQDFTLPAGRYNWIRLNVDTDGEDDSCIDVDMDGMVGMGDMCHELTIPSEAKTGLKLNRGFVVPAGGSADFTIDFDLRKSVHFTGNDPATGEYMLRPTLRLADNAMTGSIAGTVNDTLMTVTCDPVNDHPAVYVYSGAGVTPDDIDGIDPDPVTTASVKLDPDDNTRYVYKAAFLEAGDYTVAFTCDAADDDPIVDNTQNAPMVGFSGTATVSVTAKTETTHNF</sequence>
<dbReference type="InParanoid" id="A0A1B4XFX2"/>
<gene>
    <name evidence="2" type="ORF">SCL_1397</name>
</gene>
<reference evidence="2 3" key="1">
    <citation type="submission" date="2015-05" db="EMBL/GenBank/DDBJ databases">
        <title>Complete genome sequence of a sulfur-oxidizing gammaproteobacterium strain HA5.</title>
        <authorList>
            <person name="Miura A."/>
            <person name="Kojima H."/>
            <person name="Fukui M."/>
        </authorList>
    </citation>
    <scope>NUCLEOTIDE SEQUENCE [LARGE SCALE GENOMIC DNA]</scope>
    <source>
        <strain evidence="2 3">HA5</strain>
    </source>
</reference>
<dbReference type="Proteomes" id="UP000243180">
    <property type="component" value="Chromosome"/>
</dbReference>
<feature type="domain" description="DUF4382" evidence="1">
    <location>
        <begin position="36"/>
        <end position="211"/>
    </location>
</feature>
<dbReference type="KEGG" id="slim:SCL_1397"/>
<evidence type="ECO:0000313" key="3">
    <source>
        <dbReference type="Proteomes" id="UP000243180"/>
    </source>
</evidence>
<dbReference type="Pfam" id="PF14321">
    <property type="entry name" value="DUF4382"/>
    <property type="match status" value="1"/>
</dbReference>
<dbReference type="RefSeq" id="WP_172425956.1">
    <property type="nucleotide sequence ID" value="NZ_AP014879.1"/>
</dbReference>
<protein>
    <submittedName>
        <fullName evidence="2">Lipoprotein</fullName>
    </submittedName>
</protein>
<dbReference type="InterPro" id="IPR025491">
    <property type="entry name" value="DUF4382"/>
</dbReference>
<dbReference type="AlphaFoldDB" id="A0A1B4XFX2"/>
<accession>A0A1B4XFX2</accession>
<organism evidence="2 3">
    <name type="scientific">Sulfuricaulis limicola</name>
    <dbReference type="NCBI Taxonomy" id="1620215"/>
    <lineage>
        <taxon>Bacteria</taxon>
        <taxon>Pseudomonadati</taxon>
        <taxon>Pseudomonadota</taxon>
        <taxon>Gammaproteobacteria</taxon>
        <taxon>Acidiferrobacterales</taxon>
        <taxon>Acidiferrobacteraceae</taxon>
        <taxon>Sulfuricaulis</taxon>
    </lineage>
</organism>
<evidence type="ECO:0000259" key="1">
    <source>
        <dbReference type="Pfam" id="PF14321"/>
    </source>
</evidence>